<dbReference type="GO" id="GO:0046386">
    <property type="term" value="P:deoxyribose phosphate catabolic process"/>
    <property type="evidence" value="ECO:0007669"/>
    <property type="project" value="UniProtKB-UniPathway"/>
</dbReference>
<protein>
    <recommendedName>
        <fullName evidence="2">deoxyribose-phosphate aldolase</fullName>
        <ecNumber evidence="2">4.1.2.4</ecNumber>
    </recommendedName>
    <alternativeName>
        <fullName evidence="6">2-deoxy-D-ribose 5-phosphate aldolase</fullName>
    </alternativeName>
</protein>
<dbReference type="VEuPathDB" id="FungiDB:BTJ68_14869"/>
<evidence type="ECO:0000256" key="4">
    <source>
        <dbReference type="ARBA" id="ARBA00023239"/>
    </source>
</evidence>
<evidence type="ECO:0000313" key="12">
    <source>
        <dbReference type="Proteomes" id="UP000282582"/>
    </source>
</evidence>
<dbReference type="EC" id="4.1.2.4" evidence="2"/>
<dbReference type="GO" id="GO:0016052">
    <property type="term" value="P:carbohydrate catabolic process"/>
    <property type="evidence" value="ECO:0007669"/>
    <property type="project" value="TreeGrafter"/>
</dbReference>
<comment type="caution">
    <text evidence="10">The sequence shown here is derived from an EMBL/GenBank/DDBJ whole genome shotgun (WGS) entry which is preliminary data.</text>
</comment>
<evidence type="ECO:0000256" key="1">
    <source>
        <dbReference type="ARBA" id="ARBA00010936"/>
    </source>
</evidence>
<feature type="region of interest" description="Disordered" evidence="8">
    <location>
        <begin position="298"/>
        <end position="328"/>
    </location>
</feature>
<dbReference type="UniPathway" id="UPA00002">
    <property type="reaction ID" value="UER00468"/>
</dbReference>
<evidence type="ECO:0000256" key="3">
    <source>
        <dbReference type="ARBA" id="ARBA00022490"/>
    </source>
</evidence>
<gene>
    <name evidence="10" type="ORF">D0866_13472</name>
    <name evidence="9" type="ORF">D0868_09973</name>
</gene>
<evidence type="ECO:0000256" key="8">
    <source>
        <dbReference type="SAM" id="MobiDB-lite"/>
    </source>
</evidence>
<dbReference type="GO" id="GO:0009264">
    <property type="term" value="P:deoxyribonucleotide catabolic process"/>
    <property type="evidence" value="ECO:0007669"/>
    <property type="project" value="InterPro"/>
</dbReference>
<evidence type="ECO:0000313" key="9">
    <source>
        <dbReference type="EMBL" id="RMX98660.1"/>
    </source>
</evidence>
<dbReference type="InterPro" id="IPR028581">
    <property type="entry name" value="DeoC_typeI"/>
</dbReference>
<reference evidence="11 12" key="1">
    <citation type="journal article" date="2018" name="BMC Genomics">
        <title>Genomic evidence for intraspecific hybridization in a clonal and extremely halotolerant yeast.</title>
        <authorList>
            <person name="Gostincar C."/>
            <person name="Stajich J.E."/>
            <person name="Zupancic J."/>
            <person name="Zalar P."/>
            <person name="Gunde-Cimerman N."/>
        </authorList>
    </citation>
    <scope>NUCLEOTIDE SEQUENCE [LARGE SCALE GENOMIC DNA]</scope>
    <source>
        <strain evidence="10 11">EXF-6651</strain>
        <strain evidence="9 12">EXF-6654</strain>
    </source>
</reference>
<name>A0A3M6ZQJ9_HORWE</name>
<dbReference type="NCBIfam" id="TIGR00126">
    <property type="entry name" value="deoC"/>
    <property type="match status" value="1"/>
</dbReference>
<sequence length="328" mass="35496">MATAHLAGAVAAAVPDQESAAAHNVESRYTNAEWTRFLSEVEKGLKVSEEPCPCPDVGSPALAKTIDHTLLKLDVRPIQFDELCSEARVDGFAGQTVCVRPPFVRKCVSDLKGSGVKVASVIGFHEGTYDLYHKIEKDAEGAADWENRETKQSLEAGAEELDVVINYEDLKAQDYSKVYKELATLRMQAPHPVMLKLILETSQLDRSQIIAGCALAAAAHYDFVKTSTGFKGHGATIEHVRLMKACCDNVSVVNGTGRTMRVKASGGIRTIEDAVKMLEAGASRLGTSGGVWIVKEGREQAERSQSPPSAREGSSTRPGLTTRLFTDY</sequence>
<dbReference type="AlphaFoldDB" id="A0A3M6ZQJ9"/>
<dbReference type="SUPFAM" id="SSF51569">
    <property type="entry name" value="Aldolase"/>
    <property type="match status" value="1"/>
</dbReference>
<evidence type="ECO:0000313" key="10">
    <source>
        <dbReference type="EMBL" id="RMY17427.1"/>
    </source>
</evidence>
<dbReference type="Pfam" id="PF01791">
    <property type="entry name" value="DeoC"/>
    <property type="match status" value="1"/>
</dbReference>
<keyword evidence="4" id="KW-0456">Lyase</keyword>
<dbReference type="PANTHER" id="PTHR10889">
    <property type="entry name" value="DEOXYRIBOSE-PHOSPHATE ALDOLASE"/>
    <property type="match status" value="1"/>
</dbReference>
<dbReference type="CDD" id="cd00959">
    <property type="entry name" value="DeoC"/>
    <property type="match status" value="1"/>
</dbReference>
<proteinExistence type="inferred from homology"/>
<dbReference type="InterPro" id="IPR013785">
    <property type="entry name" value="Aldolase_TIM"/>
</dbReference>
<comment type="catalytic activity">
    <reaction evidence="7">
        <text>2-deoxy-D-ribose 5-phosphate = D-glyceraldehyde 3-phosphate + acetaldehyde</text>
        <dbReference type="Rhea" id="RHEA:12821"/>
        <dbReference type="ChEBI" id="CHEBI:15343"/>
        <dbReference type="ChEBI" id="CHEBI:59776"/>
        <dbReference type="ChEBI" id="CHEBI:62877"/>
        <dbReference type="EC" id="4.1.2.4"/>
    </reaction>
</comment>
<dbReference type="SMART" id="SM01133">
    <property type="entry name" value="DeoC"/>
    <property type="match status" value="1"/>
</dbReference>
<accession>A0A3M6ZQJ9</accession>
<dbReference type="Proteomes" id="UP000276864">
    <property type="component" value="Unassembled WGS sequence"/>
</dbReference>
<evidence type="ECO:0000256" key="7">
    <source>
        <dbReference type="ARBA" id="ARBA00048791"/>
    </source>
</evidence>
<dbReference type="Gene3D" id="3.20.20.70">
    <property type="entry name" value="Aldolase class I"/>
    <property type="match status" value="1"/>
</dbReference>
<dbReference type="InterPro" id="IPR011343">
    <property type="entry name" value="DeoC"/>
</dbReference>
<dbReference type="HAMAP" id="MF_00114">
    <property type="entry name" value="DeoC_type1"/>
    <property type="match status" value="1"/>
</dbReference>
<dbReference type="EMBL" id="QWIK01000990">
    <property type="protein sequence ID" value="RMX98660.1"/>
    <property type="molecule type" value="Genomic_DNA"/>
</dbReference>
<evidence type="ECO:0000313" key="11">
    <source>
        <dbReference type="Proteomes" id="UP000276864"/>
    </source>
</evidence>
<dbReference type="Proteomes" id="UP000282582">
    <property type="component" value="Unassembled WGS sequence"/>
</dbReference>
<comment type="similarity">
    <text evidence="1">Belongs to the DeoC/FbaB aldolase family. DeoC type 1 subfamily.</text>
</comment>
<evidence type="ECO:0000256" key="6">
    <source>
        <dbReference type="ARBA" id="ARBA00032755"/>
    </source>
</evidence>
<dbReference type="EMBL" id="QWIM01002179">
    <property type="protein sequence ID" value="RMY17427.1"/>
    <property type="molecule type" value="Genomic_DNA"/>
</dbReference>
<feature type="compositionally biased region" description="Polar residues" evidence="8">
    <location>
        <begin position="303"/>
        <end position="319"/>
    </location>
</feature>
<dbReference type="InterPro" id="IPR002915">
    <property type="entry name" value="DeoC/FbaB/LacD_aldolase"/>
</dbReference>
<organism evidence="10 11">
    <name type="scientific">Hortaea werneckii</name>
    <name type="common">Black yeast</name>
    <name type="synonym">Cladosporium werneckii</name>
    <dbReference type="NCBI Taxonomy" id="91943"/>
    <lineage>
        <taxon>Eukaryota</taxon>
        <taxon>Fungi</taxon>
        <taxon>Dikarya</taxon>
        <taxon>Ascomycota</taxon>
        <taxon>Pezizomycotina</taxon>
        <taxon>Dothideomycetes</taxon>
        <taxon>Dothideomycetidae</taxon>
        <taxon>Mycosphaerellales</taxon>
        <taxon>Teratosphaeriaceae</taxon>
        <taxon>Hortaea</taxon>
    </lineage>
</organism>
<evidence type="ECO:0000256" key="5">
    <source>
        <dbReference type="ARBA" id="ARBA00023270"/>
    </source>
</evidence>
<keyword evidence="5" id="KW-0704">Schiff base</keyword>
<keyword evidence="3" id="KW-0963">Cytoplasm</keyword>
<evidence type="ECO:0000256" key="2">
    <source>
        <dbReference type="ARBA" id="ARBA00012515"/>
    </source>
</evidence>
<dbReference type="GO" id="GO:0005737">
    <property type="term" value="C:cytoplasm"/>
    <property type="evidence" value="ECO:0007669"/>
    <property type="project" value="InterPro"/>
</dbReference>
<dbReference type="GO" id="GO:0004139">
    <property type="term" value="F:deoxyribose-phosphate aldolase activity"/>
    <property type="evidence" value="ECO:0007669"/>
    <property type="project" value="UniProtKB-EC"/>
</dbReference>
<dbReference type="PANTHER" id="PTHR10889:SF1">
    <property type="entry name" value="DEOXYRIBOSE-PHOSPHATE ALDOLASE"/>
    <property type="match status" value="1"/>
</dbReference>